<gene>
    <name evidence="2" type="ORF">HU200_054544</name>
</gene>
<accession>A0A835AQ69</accession>
<evidence type="ECO:0000313" key="2">
    <source>
        <dbReference type="EMBL" id="KAF8664818.1"/>
    </source>
</evidence>
<organism evidence="2 3">
    <name type="scientific">Digitaria exilis</name>
    <dbReference type="NCBI Taxonomy" id="1010633"/>
    <lineage>
        <taxon>Eukaryota</taxon>
        <taxon>Viridiplantae</taxon>
        <taxon>Streptophyta</taxon>
        <taxon>Embryophyta</taxon>
        <taxon>Tracheophyta</taxon>
        <taxon>Spermatophyta</taxon>
        <taxon>Magnoliopsida</taxon>
        <taxon>Liliopsida</taxon>
        <taxon>Poales</taxon>
        <taxon>Poaceae</taxon>
        <taxon>PACMAD clade</taxon>
        <taxon>Panicoideae</taxon>
        <taxon>Panicodae</taxon>
        <taxon>Paniceae</taxon>
        <taxon>Anthephorinae</taxon>
        <taxon>Digitaria</taxon>
    </lineage>
</organism>
<dbReference type="Pfam" id="PF03004">
    <property type="entry name" value="Transposase_24"/>
    <property type="match status" value="1"/>
</dbReference>
<dbReference type="AlphaFoldDB" id="A0A835AQ69"/>
<feature type="compositionally biased region" description="Low complexity" evidence="1">
    <location>
        <begin position="392"/>
        <end position="402"/>
    </location>
</feature>
<evidence type="ECO:0000313" key="3">
    <source>
        <dbReference type="Proteomes" id="UP000636709"/>
    </source>
</evidence>
<dbReference type="OrthoDB" id="693053at2759"/>
<dbReference type="InterPro" id="IPR004252">
    <property type="entry name" value="Probable_transposase_24"/>
</dbReference>
<keyword evidence="3" id="KW-1185">Reference proteome</keyword>
<feature type="region of interest" description="Disordered" evidence="1">
    <location>
        <begin position="332"/>
        <end position="402"/>
    </location>
</feature>
<dbReference type="PANTHER" id="PTHR33063">
    <property type="entry name" value="OS02G0583500 PROTEIN"/>
    <property type="match status" value="1"/>
</dbReference>
<reference evidence="2" key="1">
    <citation type="submission" date="2020-07" db="EMBL/GenBank/DDBJ databases">
        <title>Genome sequence and genetic diversity analysis of an under-domesticated orphan crop, white fonio (Digitaria exilis).</title>
        <authorList>
            <person name="Bennetzen J.L."/>
            <person name="Chen S."/>
            <person name="Ma X."/>
            <person name="Wang X."/>
            <person name="Yssel A.E.J."/>
            <person name="Chaluvadi S.R."/>
            <person name="Johnson M."/>
            <person name="Gangashetty P."/>
            <person name="Hamidou F."/>
            <person name="Sanogo M.D."/>
            <person name="Zwaenepoel A."/>
            <person name="Wallace J."/>
            <person name="Van De Peer Y."/>
            <person name="Van Deynze A."/>
        </authorList>
    </citation>
    <scope>NUCLEOTIDE SEQUENCE</scope>
    <source>
        <tissue evidence="2">Leaves</tissue>
    </source>
</reference>
<name>A0A835AQ69_9POAL</name>
<dbReference type="EMBL" id="JACEFO010002347">
    <property type="protein sequence ID" value="KAF8664818.1"/>
    <property type="molecule type" value="Genomic_DNA"/>
</dbReference>
<sequence>MMRNYQVLQKLGITTLASIVNHSTIKGKTAAREDSDCLYEPGHDEDVEGDILDEVDASINADCPTQADAEIHISNEGGPTVVRDGWTRGKSMGKHLDRLSRGLNTKIPVVVAEGKKRPDAPMQAAKLASESGIIVRQHVPIYTHWKEYKDDKATCKDYMDKIAATFSIDINNQAVKYACIDLLKCRQRNMRHKLKKAFFDGIPANQVTTTSPVNTMTDDQWQALVDMWSNPKHKEKCVKAKQSRGNVQFGQKTGSRSFIAHAHVKAQMEAIVAEPAEEGQAQKTPLEAVAHVLPSSSSFLQNVGLAQAGPKRSAKSSAAAARVQELEAEVEAEKKGSAVLRDKVDSQQDELEALKKKSEESEEARQKQAEEIENLKKQAEESKKQPEETNALLRRLLSLNRE</sequence>
<proteinExistence type="predicted"/>
<feature type="compositionally biased region" description="Basic and acidic residues" evidence="1">
    <location>
        <begin position="332"/>
        <end position="387"/>
    </location>
</feature>
<comment type="caution">
    <text evidence="2">The sequence shown here is derived from an EMBL/GenBank/DDBJ whole genome shotgun (WGS) entry which is preliminary data.</text>
</comment>
<dbReference type="PANTHER" id="PTHR33063:SF16">
    <property type="entry name" value="OS02G0241300 PROTEIN"/>
    <property type="match status" value="1"/>
</dbReference>
<evidence type="ECO:0000256" key="1">
    <source>
        <dbReference type="SAM" id="MobiDB-lite"/>
    </source>
</evidence>
<dbReference type="Proteomes" id="UP000636709">
    <property type="component" value="Unassembled WGS sequence"/>
</dbReference>
<protein>
    <submittedName>
        <fullName evidence="2">Uncharacterized protein</fullName>
    </submittedName>
</protein>